<dbReference type="PANTHER" id="PTHR48090:SF7">
    <property type="entry name" value="RFBJ PROTEIN"/>
    <property type="match status" value="1"/>
</dbReference>
<dbReference type="PANTHER" id="PTHR48090">
    <property type="entry name" value="UNDECAPRENYL-PHOSPHATE 4-DEOXY-4-FORMAMIDO-L-ARABINOSE TRANSFERASE-RELATED"/>
    <property type="match status" value="1"/>
</dbReference>
<keyword evidence="3" id="KW-1185">Reference proteome</keyword>
<keyword evidence="2" id="KW-0808">Transferase</keyword>
<evidence type="ECO:0000259" key="1">
    <source>
        <dbReference type="Pfam" id="PF00535"/>
    </source>
</evidence>
<sequence>MKFSLIIPCYNEAENLPLLLERCKALATMSEVEVILVDNGSTDSTPQVLLNMLPMYPGCRTVRVEKNQGYGFGILSGLRAAKGEILGWTHADMQTDPQDALSGLDLFEKHGTDIFVKGHRYGRPFADVIFTIGMSFFETLLLARPMWDINAQPTMFPRKFFESWSSPPDDFSLDLYAYYQAQTQGLKVHRFPVKFGERAHGVSHWNVNWAAKWKFIRRTIDFSLQLKKKISI</sequence>
<dbReference type="Proteomes" id="UP000237839">
    <property type="component" value="Unassembled WGS sequence"/>
</dbReference>
<name>A0A2S9H1W6_9BURK</name>
<dbReference type="InterPro" id="IPR029044">
    <property type="entry name" value="Nucleotide-diphossugar_trans"/>
</dbReference>
<dbReference type="OrthoDB" id="9798249at2"/>
<evidence type="ECO:0000313" key="2">
    <source>
        <dbReference type="EMBL" id="PRC93972.1"/>
    </source>
</evidence>
<accession>A0A2S9H1W6</accession>
<dbReference type="RefSeq" id="WP_105530845.1">
    <property type="nucleotide sequence ID" value="NZ_PUGF01000004.1"/>
</dbReference>
<evidence type="ECO:0000313" key="3">
    <source>
        <dbReference type="Proteomes" id="UP000237839"/>
    </source>
</evidence>
<reference evidence="2 3" key="1">
    <citation type="submission" date="2018-02" db="EMBL/GenBank/DDBJ databases">
        <title>Solimicrobium silvestre gen. nov., sp. nov., isolated from alpine forest soil.</title>
        <authorList>
            <person name="Margesin R."/>
            <person name="Albuquerque L."/>
            <person name="Zhang D.-C."/>
            <person name="Froufe H.J.C."/>
            <person name="Severino R."/>
            <person name="Roxo I."/>
            <person name="Egas C."/>
            <person name="Da Costa M.S."/>
        </authorList>
    </citation>
    <scope>NUCLEOTIDE SEQUENCE [LARGE SCALE GENOMIC DNA]</scope>
    <source>
        <strain evidence="2 3">S20-91</strain>
    </source>
</reference>
<dbReference type="InterPro" id="IPR001173">
    <property type="entry name" value="Glyco_trans_2-like"/>
</dbReference>
<dbReference type="InterPro" id="IPR050256">
    <property type="entry name" value="Glycosyltransferase_2"/>
</dbReference>
<dbReference type="SUPFAM" id="SSF53448">
    <property type="entry name" value="Nucleotide-diphospho-sugar transferases"/>
    <property type="match status" value="1"/>
</dbReference>
<protein>
    <submittedName>
        <fullName evidence="2">Glycosyl transferase family 2</fullName>
    </submittedName>
</protein>
<feature type="domain" description="Glycosyltransferase 2-like" evidence="1">
    <location>
        <begin position="4"/>
        <end position="118"/>
    </location>
</feature>
<dbReference type="GO" id="GO:0016740">
    <property type="term" value="F:transferase activity"/>
    <property type="evidence" value="ECO:0007669"/>
    <property type="project" value="UniProtKB-KW"/>
</dbReference>
<dbReference type="CDD" id="cd04179">
    <property type="entry name" value="DPM_DPG-synthase_like"/>
    <property type="match status" value="1"/>
</dbReference>
<proteinExistence type="predicted"/>
<dbReference type="EMBL" id="PUGF01000004">
    <property type="protein sequence ID" value="PRC93972.1"/>
    <property type="molecule type" value="Genomic_DNA"/>
</dbReference>
<dbReference type="Pfam" id="PF00535">
    <property type="entry name" value="Glycos_transf_2"/>
    <property type="match status" value="1"/>
</dbReference>
<organism evidence="2 3">
    <name type="scientific">Solimicrobium silvestre</name>
    <dbReference type="NCBI Taxonomy" id="2099400"/>
    <lineage>
        <taxon>Bacteria</taxon>
        <taxon>Pseudomonadati</taxon>
        <taxon>Pseudomonadota</taxon>
        <taxon>Betaproteobacteria</taxon>
        <taxon>Burkholderiales</taxon>
        <taxon>Oxalobacteraceae</taxon>
        <taxon>Solimicrobium</taxon>
    </lineage>
</organism>
<gene>
    <name evidence="2" type="ORF">S2091_1145</name>
</gene>
<dbReference type="AlphaFoldDB" id="A0A2S9H1W6"/>
<comment type="caution">
    <text evidence="2">The sequence shown here is derived from an EMBL/GenBank/DDBJ whole genome shotgun (WGS) entry which is preliminary data.</text>
</comment>
<dbReference type="Gene3D" id="3.90.550.10">
    <property type="entry name" value="Spore Coat Polysaccharide Biosynthesis Protein SpsA, Chain A"/>
    <property type="match status" value="1"/>
</dbReference>